<evidence type="ECO:0000256" key="1">
    <source>
        <dbReference type="SAM" id="MobiDB-lite"/>
    </source>
</evidence>
<feature type="region of interest" description="Disordered" evidence="1">
    <location>
        <begin position="8"/>
        <end position="28"/>
    </location>
</feature>
<organism evidence="2 3">
    <name type="scientific">Aeromicrobium halocynthiae</name>
    <dbReference type="NCBI Taxonomy" id="560557"/>
    <lineage>
        <taxon>Bacteria</taxon>
        <taxon>Bacillati</taxon>
        <taxon>Actinomycetota</taxon>
        <taxon>Actinomycetes</taxon>
        <taxon>Propionibacteriales</taxon>
        <taxon>Nocardioidaceae</taxon>
        <taxon>Aeromicrobium</taxon>
    </lineage>
</organism>
<evidence type="ECO:0000313" key="2">
    <source>
        <dbReference type="EMBL" id="GAA2079001.1"/>
    </source>
</evidence>
<name>A0ABN2W108_9ACTN</name>
<protein>
    <recommendedName>
        <fullName evidence="4">DUF4352 domain-containing protein</fullName>
    </recommendedName>
</protein>
<proteinExistence type="predicted"/>
<accession>A0ABN2W108</accession>
<feature type="compositionally biased region" description="Acidic residues" evidence="1">
    <location>
        <begin position="180"/>
        <end position="194"/>
    </location>
</feature>
<sequence>MVLLLAGACSTDDDPEPVPTPSGFEAPDGVELTPPGSELAVEEPATVVLDLGGAASSAITVEVTEVVTGTMRDFRFFSLDEAARASTPYYVRATVTNEGPAGLGGVSLPLLAHSDADTVYPASELVGTFEPCPTPTVPESFLAGSSADVCLVFLVPEGETLRTVDLQPGEPSDAVRWVAPEDDRDDQDDRSEDG</sequence>
<reference evidence="2 3" key="1">
    <citation type="journal article" date="2019" name="Int. J. Syst. Evol. Microbiol.">
        <title>The Global Catalogue of Microorganisms (GCM) 10K type strain sequencing project: providing services to taxonomists for standard genome sequencing and annotation.</title>
        <authorList>
            <consortium name="The Broad Institute Genomics Platform"/>
            <consortium name="The Broad Institute Genome Sequencing Center for Infectious Disease"/>
            <person name="Wu L."/>
            <person name="Ma J."/>
        </authorList>
    </citation>
    <scope>NUCLEOTIDE SEQUENCE [LARGE SCALE GENOMIC DNA]</scope>
    <source>
        <strain evidence="2 3">JCM 15749</strain>
    </source>
</reference>
<gene>
    <name evidence="2" type="ORF">GCM10009821_18730</name>
</gene>
<keyword evidence="3" id="KW-1185">Reference proteome</keyword>
<evidence type="ECO:0008006" key="4">
    <source>
        <dbReference type="Google" id="ProtNLM"/>
    </source>
</evidence>
<evidence type="ECO:0000313" key="3">
    <source>
        <dbReference type="Proteomes" id="UP001501480"/>
    </source>
</evidence>
<feature type="region of interest" description="Disordered" evidence="1">
    <location>
        <begin position="164"/>
        <end position="194"/>
    </location>
</feature>
<comment type="caution">
    <text evidence="2">The sequence shown here is derived from an EMBL/GenBank/DDBJ whole genome shotgun (WGS) entry which is preliminary data.</text>
</comment>
<dbReference type="EMBL" id="BAAAPY010000006">
    <property type="protein sequence ID" value="GAA2079001.1"/>
    <property type="molecule type" value="Genomic_DNA"/>
</dbReference>
<dbReference type="Proteomes" id="UP001501480">
    <property type="component" value="Unassembled WGS sequence"/>
</dbReference>